<accession>A0A6N3BD99</accession>
<evidence type="ECO:0000313" key="1">
    <source>
        <dbReference type="EMBL" id="VYU01852.1"/>
    </source>
</evidence>
<dbReference type="AlphaFoldDB" id="A0A6N3BD99"/>
<gene>
    <name evidence="1" type="ORF">SSLFYP6_01351</name>
</gene>
<dbReference type="EMBL" id="CACRUJ010000006">
    <property type="protein sequence ID" value="VYU01852.1"/>
    <property type="molecule type" value="Genomic_DNA"/>
</dbReference>
<name>A0A6N3BD99_STRSL</name>
<organism evidence="1">
    <name type="scientific">Streptococcus salivarius</name>
    <dbReference type="NCBI Taxonomy" id="1304"/>
    <lineage>
        <taxon>Bacteria</taxon>
        <taxon>Bacillati</taxon>
        <taxon>Bacillota</taxon>
        <taxon>Bacilli</taxon>
        <taxon>Lactobacillales</taxon>
        <taxon>Streptococcaceae</taxon>
        <taxon>Streptococcus</taxon>
    </lineage>
</organism>
<protein>
    <submittedName>
        <fullName evidence="1">Uncharacterized protein</fullName>
    </submittedName>
</protein>
<proteinExistence type="predicted"/>
<reference evidence="1" key="1">
    <citation type="submission" date="2019-11" db="EMBL/GenBank/DDBJ databases">
        <authorList>
            <person name="Feng L."/>
        </authorList>
    </citation>
    <scope>NUCLEOTIDE SEQUENCE</scope>
    <source>
        <strain evidence="1">SSalivariusLFYP6</strain>
    </source>
</reference>
<sequence length="34" mass="3925">MLNDNLFKTVKVLGLLPRAKPEIIRRVVEATKNF</sequence>